<dbReference type="InterPro" id="IPR028976">
    <property type="entry name" value="CheC-like_sf"/>
</dbReference>
<keyword evidence="2" id="KW-0378">Hydrolase</keyword>
<dbReference type="PANTHER" id="PTHR43693">
    <property type="entry name" value="PROTEIN PHOSPHATASE CHEZ"/>
    <property type="match status" value="1"/>
</dbReference>
<evidence type="ECO:0000256" key="2">
    <source>
        <dbReference type="ARBA" id="ARBA00022801"/>
    </source>
</evidence>
<evidence type="ECO:0000313" key="5">
    <source>
        <dbReference type="Proteomes" id="UP001486565"/>
    </source>
</evidence>
<dbReference type="Gene3D" id="3.40.1550.10">
    <property type="entry name" value="CheC-like"/>
    <property type="match status" value="1"/>
</dbReference>
<sequence>MPGIDIDKLNTLHLDVLREIGNIGAGNATTALAKMLNKKVDMGVPKVNILELKNVADILGGPENLVVGILLDVSGEINGMMMFVLEQQSAHVLVNILMEREIHDISEFTELDISALQEIGNILTGSYLSSLAALTKLTIIPSIPQMAFDMAGAILSVPAIEFGKVGDRVLFIETEFAEGIDHVTGYFILIPDIGSFEKILTSLGVSL</sequence>
<feature type="domain" description="CheC-like protein" evidence="3">
    <location>
        <begin position="12"/>
        <end position="49"/>
    </location>
</feature>
<dbReference type="EMBL" id="CP121687">
    <property type="protein sequence ID" value="WZL70248.1"/>
    <property type="molecule type" value="Genomic_DNA"/>
</dbReference>
<evidence type="ECO:0000256" key="1">
    <source>
        <dbReference type="ARBA" id="ARBA00022500"/>
    </source>
</evidence>
<evidence type="ECO:0000313" key="4">
    <source>
        <dbReference type="EMBL" id="WZL70248.1"/>
    </source>
</evidence>
<dbReference type="Pfam" id="PF04509">
    <property type="entry name" value="CheC"/>
    <property type="match status" value="2"/>
</dbReference>
<organism evidence="4 5">
    <name type="scientific">Defluviitalea saccharophila</name>
    <dbReference type="NCBI Taxonomy" id="879970"/>
    <lineage>
        <taxon>Bacteria</taxon>
        <taxon>Bacillati</taxon>
        <taxon>Bacillota</taxon>
        <taxon>Clostridia</taxon>
        <taxon>Lachnospirales</taxon>
        <taxon>Defluviitaleaceae</taxon>
        <taxon>Defluviitalea</taxon>
    </lineage>
</organism>
<dbReference type="CDD" id="cd17909">
    <property type="entry name" value="CheC_ClassI"/>
    <property type="match status" value="1"/>
</dbReference>
<reference evidence="4 5" key="1">
    <citation type="submission" date="2023-03" db="EMBL/GenBank/DDBJ databases">
        <title>Novel Species.</title>
        <authorList>
            <person name="Ma S."/>
        </authorList>
    </citation>
    <scope>NUCLEOTIDE SEQUENCE [LARGE SCALE GENOMIC DNA]</scope>
    <source>
        <strain evidence="4 5">LIND6LT2</strain>
    </source>
</reference>
<name>A0ABZ2Y4G6_9FIRM</name>
<protein>
    <submittedName>
        <fullName evidence="4">Chemotaxis protein CheC</fullName>
    </submittedName>
</protein>
<dbReference type="PANTHER" id="PTHR43693:SF1">
    <property type="entry name" value="PROTEIN PHOSPHATASE CHEZ"/>
    <property type="match status" value="1"/>
</dbReference>
<keyword evidence="5" id="KW-1185">Reference proteome</keyword>
<feature type="domain" description="CheC-like protein" evidence="3">
    <location>
        <begin position="114"/>
        <end position="144"/>
    </location>
</feature>
<dbReference type="SUPFAM" id="SSF103039">
    <property type="entry name" value="CheC-like"/>
    <property type="match status" value="1"/>
</dbReference>
<evidence type="ECO:0000259" key="3">
    <source>
        <dbReference type="Pfam" id="PF04509"/>
    </source>
</evidence>
<dbReference type="InterPro" id="IPR050992">
    <property type="entry name" value="CheZ_family_phosphatases"/>
</dbReference>
<accession>A0ABZ2Y4G6</accession>
<proteinExistence type="predicted"/>
<dbReference type="InterPro" id="IPR007597">
    <property type="entry name" value="CheC"/>
</dbReference>
<dbReference type="Proteomes" id="UP001486565">
    <property type="component" value="Chromosome"/>
</dbReference>
<keyword evidence="1" id="KW-0145">Chemotaxis</keyword>
<gene>
    <name evidence="4" type="ORF">QBE51_01580</name>
</gene>
<dbReference type="RefSeq" id="WP_341877210.1">
    <property type="nucleotide sequence ID" value="NZ_CP121687.1"/>
</dbReference>